<evidence type="ECO:0000313" key="8">
    <source>
        <dbReference type="EMBL" id="MEQ2195627.1"/>
    </source>
</evidence>
<keyword evidence="3" id="KW-1003">Cell membrane</keyword>
<feature type="transmembrane region" description="Helical" evidence="7">
    <location>
        <begin position="199"/>
        <end position="220"/>
    </location>
</feature>
<dbReference type="Proteomes" id="UP001434883">
    <property type="component" value="Unassembled WGS sequence"/>
</dbReference>
<feature type="transmembrane region" description="Helical" evidence="7">
    <location>
        <begin position="284"/>
        <end position="303"/>
    </location>
</feature>
<evidence type="ECO:0000256" key="2">
    <source>
        <dbReference type="ARBA" id="ARBA00008789"/>
    </source>
</evidence>
<dbReference type="Pfam" id="PF09815">
    <property type="entry name" value="XK-related"/>
    <property type="match status" value="1"/>
</dbReference>
<sequence length="424" mass="48877">MNVLKYSQWDCLFTSAGLPLFLFDIVMDVLAAVNFYKEEAYLCLAVLLVLLIGSSVLAQLYSWLWYSYDEFKMETKLEDFLKPILGVLHMFQLGMYIRHLAVLEAFMPNSNSNPSWPTDVVVYMNHDLNLLRFMETFWESAPQIVLMLTVIMQEGKPGPITVLKTICSLSTVAFCVTTYHRCLRSFLPDKKKQPIISSIVYFLWNLLLLSSRIVALALFASEEPCFIFTHFFCSWLVLFFFAWRSKTKLMDSAGGEWLYRATVGLIWYFDWFNVVEGQMRKQMIVYHTYILVDISVLCGVWYWKMSLDPPPLEISCLQAVIISGAVISVYIMGLICKIIYYLFFHPKLYKKELIGDIVNERQGDEVDFGPRTSAPGVAPVDNKSDVFCRIPWMPSGPNQQVHCNKRTKKLAENFYSRSAEGVEA</sequence>
<dbReference type="InterPro" id="IPR018629">
    <property type="entry name" value="XK-rel"/>
</dbReference>
<reference evidence="8 9" key="1">
    <citation type="submission" date="2021-06" db="EMBL/GenBank/DDBJ databases">
        <authorList>
            <person name="Palmer J.M."/>
        </authorList>
    </citation>
    <scope>NUCLEOTIDE SEQUENCE [LARGE SCALE GENOMIC DNA]</scope>
    <source>
        <strain evidence="8 9">XC_2019</strain>
        <tissue evidence="8">Muscle</tissue>
    </source>
</reference>
<evidence type="ECO:0000256" key="5">
    <source>
        <dbReference type="ARBA" id="ARBA00022989"/>
    </source>
</evidence>
<gene>
    <name evidence="8" type="ORF">XENOCAPTIV_015915</name>
</gene>
<proteinExistence type="inferred from homology"/>
<organism evidence="8 9">
    <name type="scientific">Xenoophorus captivus</name>
    <dbReference type="NCBI Taxonomy" id="1517983"/>
    <lineage>
        <taxon>Eukaryota</taxon>
        <taxon>Metazoa</taxon>
        <taxon>Chordata</taxon>
        <taxon>Craniata</taxon>
        <taxon>Vertebrata</taxon>
        <taxon>Euteleostomi</taxon>
        <taxon>Actinopterygii</taxon>
        <taxon>Neopterygii</taxon>
        <taxon>Teleostei</taxon>
        <taxon>Neoteleostei</taxon>
        <taxon>Acanthomorphata</taxon>
        <taxon>Ovalentaria</taxon>
        <taxon>Atherinomorphae</taxon>
        <taxon>Cyprinodontiformes</taxon>
        <taxon>Goodeidae</taxon>
        <taxon>Xenoophorus</taxon>
    </lineage>
</organism>
<feature type="transmembrane region" description="Helical" evidence="7">
    <location>
        <begin position="40"/>
        <end position="60"/>
    </location>
</feature>
<evidence type="ECO:0000256" key="7">
    <source>
        <dbReference type="RuleBase" id="RU910716"/>
    </source>
</evidence>
<keyword evidence="4 7" id="KW-0812">Transmembrane</keyword>
<keyword evidence="5 7" id="KW-1133">Transmembrane helix</keyword>
<dbReference type="PANTHER" id="PTHR16024">
    <property type="entry name" value="XK-RELATED PROTEIN"/>
    <property type="match status" value="1"/>
</dbReference>
<keyword evidence="9" id="KW-1185">Reference proteome</keyword>
<comment type="subcellular location">
    <subcellularLocation>
        <location evidence="1">Cell membrane</location>
        <topology evidence="1">Multi-pass membrane protein</topology>
    </subcellularLocation>
    <subcellularLocation>
        <location evidence="7">Membrane</location>
        <topology evidence="7">Multi-pass membrane protein</topology>
    </subcellularLocation>
</comment>
<dbReference type="InterPro" id="IPR050895">
    <property type="entry name" value="XK-related_scramblase"/>
</dbReference>
<protein>
    <recommendedName>
        <fullName evidence="7">XK-related protein</fullName>
    </recommendedName>
</protein>
<evidence type="ECO:0000256" key="6">
    <source>
        <dbReference type="ARBA" id="ARBA00023136"/>
    </source>
</evidence>
<evidence type="ECO:0000256" key="1">
    <source>
        <dbReference type="ARBA" id="ARBA00004651"/>
    </source>
</evidence>
<comment type="caution">
    <text evidence="8">The sequence shown here is derived from an EMBL/GenBank/DDBJ whole genome shotgun (WGS) entry which is preliminary data.</text>
</comment>
<name>A0ABV0QJG5_9TELE</name>
<feature type="transmembrane region" description="Helical" evidence="7">
    <location>
        <begin position="319"/>
        <end position="343"/>
    </location>
</feature>
<comment type="similarity">
    <text evidence="2 7">Belongs to the XK family.</text>
</comment>
<dbReference type="EMBL" id="JAHRIN010011704">
    <property type="protein sequence ID" value="MEQ2195627.1"/>
    <property type="molecule type" value="Genomic_DNA"/>
</dbReference>
<feature type="transmembrane region" description="Helical" evidence="7">
    <location>
        <begin position="226"/>
        <end position="243"/>
    </location>
</feature>
<feature type="transmembrane region" description="Helical" evidence="7">
    <location>
        <begin position="12"/>
        <end position="33"/>
    </location>
</feature>
<evidence type="ECO:0000313" key="9">
    <source>
        <dbReference type="Proteomes" id="UP001434883"/>
    </source>
</evidence>
<evidence type="ECO:0000256" key="3">
    <source>
        <dbReference type="ARBA" id="ARBA00022475"/>
    </source>
</evidence>
<evidence type="ECO:0000256" key="4">
    <source>
        <dbReference type="ARBA" id="ARBA00022692"/>
    </source>
</evidence>
<accession>A0ABV0QJG5</accession>
<keyword evidence="6 7" id="KW-0472">Membrane</keyword>
<dbReference type="PANTHER" id="PTHR16024:SF19">
    <property type="entry name" value="XK-RELATED PROTEIN"/>
    <property type="match status" value="1"/>
</dbReference>